<gene>
    <name evidence="2" type="ORF">BFJ63_vAg3437</name>
</gene>
<protein>
    <submittedName>
        <fullName evidence="2">Uncharacterized protein</fullName>
    </submittedName>
</protein>
<dbReference type="Proteomes" id="UP000290540">
    <property type="component" value="Unassembled WGS sequence"/>
</dbReference>
<accession>A0A4V1S1Z2</accession>
<reference evidence="2 3" key="1">
    <citation type="submission" date="2016-12" db="EMBL/GenBank/DDBJ databases">
        <title>Draft genome sequence of Fusarium oxysporum causing rot on Narcissus.</title>
        <authorList>
            <person name="Armitage A.D."/>
            <person name="Taylor A."/>
            <person name="Clarkson J.P."/>
            <person name="Harrison R.J."/>
            <person name="Jackson A.C."/>
        </authorList>
    </citation>
    <scope>NUCLEOTIDE SEQUENCE [LARGE SCALE GENOMIC DNA]</scope>
    <source>
        <strain evidence="2 3">N139</strain>
    </source>
</reference>
<proteinExistence type="predicted"/>
<feature type="region of interest" description="Disordered" evidence="1">
    <location>
        <begin position="214"/>
        <end position="235"/>
    </location>
</feature>
<comment type="caution">
    <text evidence="2">The sequence shown here is derived from an EMBL/GenBank/DDBJ whole genome shotgun (WGS) entry which is preliminary data.</text>
</comment>
<name>A0A4V1S1Z2_FUSOX</name>
<dbReference type="EMBL" id="MQTW01000016">
    <property type="protein sequence ID" value="RYC93799.1"/>
    <property type="molecule type" value="Genomic_DNA"/>
</dbReference>
<feature type="region of interest" description="Disordered" evidence="1">
    <location>
        <begin position="130"/>
        <end position="149"/>
    </location>
</feature>
<organism evidence="2 3">
    <name type="scientific">Fusarium oxysporum f. sp. narcissi</name>
    <dbReference type="NCBI Taxonomy" id="451672"/>
    <lineage>
        <taxon>Eukaryota</taxon>
        <taxon>Fungi</taxon>
        <taxon>Dikarya</taxon>
        <taxon>Ascomycota</taxon>
        <taxon>Pezizomycotina</taxon>
        <taxon>Sordariomycetes</taxon>
        <taxon>Hypocreomycetidae</taxon>
        <taxon>Hypocreales</taxon>
        <taxon>Nectriaceae</taxon>
        <taxon>Fusarium</taxon>
        <taxon>Fusarium oxysporum species complex</taxon>
    </lineage>
</organism>
<sequence>MEPSKLNFDTELPLSYYGGDALHTQLSMYDYPCLDAEVKNWTLPTIPHNSPPVVFSWQYMPMPFACPYFYQPSAGPRMGLPSYQIINTPYQTGSFCHGEWLQNFTGAYPRTDYGSSNLKHDPMPQQLEKKQFEQGPDHHHGRITSSSNAEHFETNMAEVATSETQGLNCLRPEEKFLVDCKLEGMKGPQITAEYNKRWKPKTASALRTQLWRLTNGRPGNNRVQKTRSRKAPRPS</sequence>
<evidence type="ECO:0000313" key="3">
    <source>
        <dbReference type="Proteomes" id="UP000290540"/>
    </source>
</evidence>
<dbReference type="AlphaFoldDB" id="A0A4V1S1Z2"/>
<evidence type="ECO:0000313" key="2">
    <source>
        <dbReference type="EMBL" id="RYC93799.1"/>
    </source>
</evidence>
<evidence type="ECO:0000256" key="1">
    <source>
        <dbReference type="SAM" id="MobiDB-lite"/>
    </source>
</evidence>
<feature type="compositionally biased region" description="Basic residues" evidence="1">
    <location>
        <begin position="224"/>
        <end position="235"/>
    </location>
</feature>